<name>A0ABU8DD68_ERWAP</name>
<evidence type="ECO:0000313" key="2">
    <source>
        <dbReference type="Proteomes" id="UP001306592"/>
    </source>
</evidence>
<proteinExistence type="predicted"/>
<sequence length="275" mass="30508">MHSLQQLMAGQSLNDTLAQVEGQIKQKPADADLRASFVQLLCLMGNWSRALTQLKSWRALKPQAQPTVTLLEQAIGGELKRARVFSGEDSPRIPGDGWSWAEQLLQALRADHRGDHGQAQALRAAAFDAAALNPGQLQRQGEEQAHAFDWLIDGDGRLGPLCELIVNGEYSWLPFSAISELRFQPPASVTDLVWRHTLVRLIDGSEQVCQIPARYPLAQDDDDRYRLGSLTEWRPLSADEQQFSGHGQKSWLSAQDDFPLLNLETLTFATAESAS</sequence>
<comment type="caution">
    <text evidence="1">The sequence shown here is derived from an EMBL/GenBank/DDBJ whole genome shotgun (WGS) entry which is preliminary data.</text>
</comment>
<dbReference type="EMBL" id="JBANEI010000002">
    <property type="protein sequence ID" value="MEI2680962.1"/>
    <property type="molecule type" value="Genomic_DNA"/>
</dbReference>
<keyword evidence="2" id="KW-1185">Reference proteome</keyword>
<protein>
    <submittedName>
        <fullName evidence="1">Type VI secretion system accessory protein TagJ</fullName>
    </submittedName>
</protein>
<dbReference type="InterPro" id="IPR011990">
    <property type="entry name" value="TPR-like_helical_dom_sf"/>
</dbReference>
<reference evidence="1 2" key="1">
    <citation type="submission" date="2024-02" db="EMBL/GenBank/DDBJ databases">
        <title>First report Erwinia aphidicola in onion in Chile.</title>
        <authorList>
            <person name="Valenzuela M."/>
            <person name="Pena M."/>
            <person name="Dutta B."/>
        </authorList>
    </citation>
    <scope>NUCLEOTIDE SEQUENCE [LARGE SCALE GENOMIC DNA]</scope>
    <source>
        <strain evidence="1 2">QCJ3A</strain>
    </source>
</reference>
<dbReference type="RefSeq" id="WP_336202504.1">
    <property type="nucleotide sequence ID" value="NZ_JBANEI010000002.1"/>
</dbReference>
<dbReference type="InterPro" id="IPR009211">
    <property type="entry name" value="TagJ"/>
</dbReference>
<gene>
    <name evidence="1" type="ORF">V8N49_04750</name>
</gene>
<organism evidence="1 2">
    <name type="scientific">Erwinia aphidicola</name>
    <dbReference type="NCBI Taxonomy" id="68334"/>
    <lineage>
        <taxon>Bacteria</taxon>
        <taxon>Pseudomonadati</taxon>
        <taxon>Pseudomonadota</taxon>
        <taxon>Gammaproteobacteria</taxon>
        <taxon>Enterobacterales</taxon>
        <taxon>Erwiniaceae</taxon>
        <taxon>Erwinia</taxon>
    </lineage>
</organism>
<accession>A0ABU8DD68</accession>
<dbReference type="Gene3D" id="1.25.40.10">
    <property type="entry name" value="Tetratricopeptide repeat domain"/>
    <property type="match status" value="1"/>
</dbReference>
<dbReference type="Proteomes" id="UP001306592">
    <property type="component" value="Unassembled WGS sequence"/>
</dbReference>
<dbReference type="SUPFAM" id="SSF144059">
    <property type="entry name" value="ImpE-like"/>
    <property type="match status" value="1"/>
</dbReference>
<evidence type="ECO:0000313" key="1">
    <source>
        <dbReference type="EMBL" id="MEI2680962.1"/>
    </source>
</evidence>
<dbReference type="PIRSF" id="PIRSF029288">
    <property type="entry name" value="SciE_ImpE"/>
    <property type="match status" value="1"/>
</dbReference>
<dbReference type="Pfam" id="PF07024">
    <property type="entry name" value="ImpE"/>
    <property type="match status" value="1"/>
</dbReference>